<feature type="domain" description="Indole-3-glycerol phosphate synthase" evidence="9">
    <location>
        <begin position="5"/>
        <end position="261"/>
    </location>
</feature>
<protein>
    <recommendedName>
        <fullName evidence="3">indole-3-glycerol-phosphate synthase</fullName>
        <ecNumber evidence="3">4.1.1.48</ecNumber>
    </recommendedName>
</protein>
<dbReference type="InterPro" id="IPR013785">
    <property type="entry name" value="Aldolase_TIM"/>
</dbReference>
<organism evidence="10">
    <name type="scientific">marine metagenome</name>
    <dbReference type="NCBI Taxonomy" id="408172"/>
    <lineage>
        <taxon>unclassified sequences</taxon>
        <taxon>metagenomes</taxon>
        <taxon>ecological metagenomes</taxon>
    </lineage>
</organism>
<keyword evidence="8" id="KW-0456">Lyase</keyword>
<evidence type="ECO:0000256" key="8">
    <source>
        <dbReference type="ARBA" id="ARBA00023239"/>
    </source>
</evidence>
<accession>A0A382Q3N7</accession>
<keyword evidence="5" id="KW-0210">Decarboxylase</keyword>
<evidence type="ECO:0000256" key="5">
    <source>
        <dbReference type="ARBA" id="ARBA00022793"/>
    </source>
</evidence>
<dbReference type="UniPathway" id="UPA00035">
    <property type="reaction ID" value="UER00043"/>
</dbReference>
<dbReference type="Pfam" id="PF00218">
    <property type="entry name" value="IGPS"/>
    <property type="match status" value="1"/>
</dbReference>
<evidence type="ECO:0000259" key="9">
    <source>
        <dbReference type="Pfam" id="PF00218"/>
    </source>
</evidence>
<evidence type="ECO:0000313" key="10">
    <source>
        <dbReference type="EMBL" id="SVC79545.1"/>
    </source>
</evidence>
<dbReference type="InterPro" id="IPR011060">
    <property type="entry name" value="RibuloseP-bd_barrel"/>
</dbReference>
<reference evidence="10" key="1">
    <citation type="submission" date="2018-05" db="EMBL/GenBank/DDBJ databases">
        <authorList>
            <person name="Lanie J.A."/>
            <person name="Ng W.-L."/>
            <person name="Kazmierczak K.M."/>
            <person name="Andrzejewski T.M."/>
            <person name="Davidsen T.M."/>
            <person name="Wayne K.J."/>
            <person name="Tettelin H."/>
            <person name="Glass J.I."/>
            <person name="Rusch D."/>
            <person name="Podicherti R."/>
            <person name="Tsui H.-C.T."/>
            <person name="Winkler M.E."/>
        </authorList>
    </citation>
    <scope>NUCLEOTIDE SEQUENCE</scope>
</reference>
<evidence type="ECO:0000256" key="4">
    <source>
        <dbReference type="ARBA" id="ARBA00022605"/>
    </source>
</evidence>
<comment type="catalytic activity">
    <reaction evidence="1">
        <text>1-(2-carboxyphenylamino)-1-deoxy-D-ribulose 5-phosphate + H(+) = (1S,2R)-1-C-(indol-3-yl)glycerol 3-phosphate + CO2 + H2O</text>
        <dbReference type="Rhea" id="RHEA:23476"/>
        <dbReference type="ChEBI" id="CHEBI:15377"/>
        <dbReference type="ChEBI" id="CHEBI:15378"/>
        <dbReference type="ChEBI" id="CHEBI:16526"/>
        <dbReference type="ChEBI" id="CHEBI:58613"/>
        <dbReference type="ChEBI" id="CHEBI:58866"/>
        <dbReference type="EC" id="4.1.1.48"/>
    </reaction>
</comment>
<dbReference type="Gene3D" id="3.20.20.70">
    <property type="entry name" value="Aldolase class I"/>
    <property type="match status" value="1"/>
</dbReference>
<dbReference type="CDD" id="cd00331">
    <property type="entry name" value="IGPS"/>
    <property type="match status" value="1"/>
</dbReference>
<dbReference type="InterPro" id="IPR013798">
    <property type="entry name" value="Indole-3-glycerol_P_synth_dom"/>
</dbReference>
<evidence type="ECO:0000256" key="3">
    <source>
        <dbReference type="ARBA" id="ARBA00012362"/>
    </source>
</evidence>
<keyword evidence="7" id="KW-0057">Aromatic amino acid biosynthesis</keyword>
<sequence>MENILKKIINKKKERIKIYKREYSENKLFEDIKNINNFIDFKDKIKSRNSEHKISIIAEIKKASPSAGEIIKNFIPLNIAKIYIENGASFLSVLTEEDFFLGKLDHIKNIKSNYKIPILCKDFFIDTYQVALAKSFGADCILIILSAVDKVLAKDLYLAANDLNISTLIEVHSEKEAETSLSFNDSLIGINNRNLKTLEVSLNTSVKLSKILNSHQNPLICESGIHSANNIKFIIDSTGIHNFLIGESLLKSQDIGLKLKQFTQLSL</sequence>
<keyword evidence="6" id="KW-0822">Tryptophan biosynthesis</keyword>
<proteinExistence type="predicted"/>
<dbReference type="EMBL" id="UINC01111375">
    <property type="protein sequence ID" value="SVC79545.1"/>
    <property type="molecule type" value="Genomic_DNA"/>
</dbReference>
<dbReference type="AlphaFoldDB" id="A0A382Q3N7"/>
<name>A0A382Q3N7_9ZZZZ</name>
<evidence type="ECO:0000256" key="6">
    <source>
        <dbReference type="ARBA" id="ARBA00022822"/>
    </source>
</evidence>
<dbReference type="PROSITE" id="PS00614">
    <property type="entry name" value="IGPS"/>
    <property type="match status" value="1"/>
</dbReference>
<gene>
    <name evidence="10" type="ORF">METZ01_LOCUS332399</name>
</gene>
<dbReference type="InterPro" id="IPR001468">
    <property type="entry name" value="Indole-3-GlycerolPSynthase_CS"/>
</dbReference>
<evidence type="ECO:0000256" key="1">
    <source>
        <dbReference type="ARBA" id="ARBA00001633"/>
    </source>
</evidence>
<dbReference type="GO" id="GO:0004425">
    <property type="term" value="F:indole-3-glycerol-phosphate synthase activity"/>
    <property type="evidence" value="ECO:0007669"/>
    <property type="project" value="UniProtKB-EC"/>
</dbReference>
<dbReference type="InterPro" id="IPR045186">
    <property type="entry name" value="Indole-3-glycerol_P_synth"/>
</dbReference>
<dbReference type="SUPFAM" id="SSF51366">
    <property type="entry name" value="Ribulose-phoshate binding barrel"/>
    <property type="match status" value="1"/>
</dbReference>
<keyword evidence="4" id="KW-0028">Amino-acid biosynthesis</keyword>
<dbReference type="PANTHER" id="PTHR22854:SF2">
    <property type="entry name" value="INDOLE-3-GLYCEROL-PHOSPHATE SYNTHASE"/>
    <property type="match status" value="1"/>
</dbReference>
<dbReference type="GO" id="GO:0004640">
    <property type="term" value="F:phosphoribosylanthranilate isomerase activity"/>
    <property type="evidence" value="ECO:0007669"/>
    <property type="project" value="TreeGrafter"/>
</dbReference>
<evidence type="ECO:0000256" key="7">
    <source>
        <dbReference type="ARBA" id="ARBA00023141"/>
    </source>
</evidence>
<dbReference type="PANTHER" id="PTHR22854">
    <property type="entry name" value="TRYPTOPHAN BIOSYNTHESIS PROTEIN"/>
    <property type="match status" value="1"/>
</dbReference>
<dbReference type="EC" id="4.1.1.48" evidence="3"/>
<dbReference type="GO" id="GO:0000162">
    <property type="term" value="P:L-tryptophan biosynthetic process"/>
    <property type="evidence" value="ECO:0007669"/>
    <property type="project" value="UniProtKB-UniPathway"/>
</dbReference>
<evidence type="ECO:0000256" key="2">
    <source>
        <dbReference type="ARBA" id="ARBA00004696"/>
    </source>
</evidence>
<comment type="pathway">
    <text evidence="2">Amino-acid biosynthesis; L-tryptophan biosynthesis; L-tryptophan from chorismate: step 4/5.</text>
</comment>